<sequence>MPDKDRFYLHRTTLTLWVGIIVATLGILTSSVKSQVFTMTQKARTVNKVELSAGANCTDSFGNIKHHMEEWSSGACDNFVCYVAVSGSYVIEEICTPDRTNVDSMNCHYVSNNAFLFPDCCPELKCISGKEIATVNPSNCSDLSTTYACEVWKNYTGCTTSTDPKILRLYNFTVDYCRKTCGSLPFCVLHALYLLCGIHVHGQLNESHLYE</sequence>
<keyword evidence="1" id="KW-1133">Transmembrane helix</keyword>
<dbReference type="EMBL" id="JBJQND010000008">
    <property type="protein sequence ID" value="KAL3869148.1"/>
    <property type="molecule type" value="Genomic_DNA"/>
</dbReference>
<evidence type="ECO:0000256" key="1">
    <source>
        <dbReference type="SAM" id="Phobius"/>
    </source>
</evidence>
<evidence type="ECO:0000313" key="3">
    <source>
        <dbReference type="Proteomes" id="UP001634394"/>
    </source>
</evidence>
<organism evidence="2 3">
    <name type="scientific">Sinanodonta woodiana</name>
    <name type="common">Chinese pond mussel</name>
    <name type="synonym">Anodonta woodiana</name>
    <dbReference type="NCBI Taxonomy" id="1069815"/>
    <lineage>
        <taxon>Eukaryota</taxon>
        <taxon>Metazoa</taxon>
        <taxon>Spiralia</taxon>
        <taxon>Lophotrochozoa</taxon>
        <taxon>Mollusca</taxon>
        <taxon>Bivalvia</taxon>
        <taxon>Autobranchia</taxon>
        <taxon>Heteroconchia</taxon>
        <taxon>Palaeoheterodonta</taxon>
        <taxon>Unionida</taxon>
        <taxon>Unionoidea</taxon>
        <taxon>Unionidae</taxon>
        <taxon>Unioninae</taxon>
        <taxon>Sinanodonta</taxon>
    </lineage>
</organism>
<keyword evidence="1" id="KW-0472">Membrane</keyword>
<gene>
    <name evidence="2" type="ORF">ACJMK2_041862</name>
</gene>
<comment type="caution">
    <text evidence="2">The sequence shown here is derived from an EMBL/GenBank/DDBJ whole genome shotgun (WGS) entry which is preliminary data.</text>
</comment>
<reference evidence="2 3" key="1">
    <citation type="submission" date="2024-11" db="EMBL/GenBank/DDBJ databases">
        <title>Chromosome-level genome assembly of the freshwater bivalve Anodonta woodiana.</title>
        <authorList>
            <person name="Chen X."/>
        </authorList>
    </citation>
    <scope>NUCLEOTIDE SEQUENCE [LARGE SCALE GENOMIC DNA]</scope>
    <source>
        <strain evidence="2">MN2024</strain>
        <tissue evidence="2">Gills</tissue>
    </source>
</reference>
<evidence type="ECO:0000313" key="2">
    <source>
        <dbReference type="EMBL" id="KAL3869148.1"/>
    </source>
</evidence>
<proteinExistence type="predicted"/>
<dbReference type="AlphaFoldDB" id="A0ABD3W7E0"/>
<keyword evidence="3" id="KW-1185">Reference proteome</keyword>
<feature type="transmembrane region" description="Helical" evidence="1">
    <location>
        <begin position="12"/>
        <end position="32"/>
    </location>
</feature>
<protein>
    <recommendedName>
        <fullName evidence="4">8.9 kDa family member</fullName>
    </recommendedName>
</protein>
<accession>A0ABD3W7E0</accession>
<dbReference type="Proteomes" id="UP001634394">
    <property type="component" value="Unassembled WGS sequence"/>
</dbReference>
<keyword evidence="1" id="KW-0812">Transmembrane</keyword>
<evidence type="ECO:0008006" key="4">
    <source>
        <dbReference type="Google" id="ProtNLM"/>
    </source>
</evidence>
<name>A0ABD3W7E0_SINWO</name>